<evidence type="ECO:0008006" key="4">
    <source>
        <dbReference type="Google" id="ProtNLM"/>
    </source>
</evidence>
<evidence type="ECO:0000256" key="1">
    <source>
        <dbReference type="SAM" id="SignalP"/>
    </source>
</evidence>
<gene>
    <name evidence="2" type="ORF">GCM10007028_15310</name>
</gene>
<proteinExistence type="predicted"/>
<feature type="chain" id="PRO_5036779575" description="Membrane metalloprotease" evidence="1">
    <location>
        <begin position="24"/>
        <end position="255"/>
    </location>
</feature>
<protein>
    <recommendedName>
        <fullName evidence="4">Membrane metalloprotease</fullName>
    </recommendedName>
</protein>
<dbReference type="RefSeq" id="WP_189360199.1">
    <property type="nucleotide sequence ID" value="NZ_BMWZ01000003.1"/>
</dbReference>
<keyword evidence="3" id="KW-1185">Reference proteome</keyword>
<dbReference type="SUPFAM" id="SSF55486">
    <property type="entry name" value="Metalloproteases ('zincins'), catalytic domain"/>
    <property type="match status" value="1"/>
</dbReference>
<dbReference type="Proteomes" id="UP000636004">
    <property type="component" value="Unassembled WGS sequence"/>
</dbReference>
<dbReference type="EMBL" id="BMWZ01000003">
    <property type="protein sequence ID" value="GGZ78800.1"/>
    <property type="molecule type" value="Genomic_DNA"/>
</dbReference>
<comment type="caution">
    <text evidence="2">The sequence shown here is derived from an EMBL/GenBank/DDBJ whole genome shotgun (WGS) entry which is preliminary data.</text>
</comment>
<reference evidence="2" key="2">
    <citation type="submission" date="2020-09" db="EMBL/GenBank/DDBJ databases">
        <authorList>
            <person name="Sun Q."/>
            <person name="Kim S."/>
        </authorList>
    </citation>
    <scope>NUCLEOTIDE SEQUENCE</scope>
    <source>
        <strain evidence="2">KCTC 12710</strain>
    </source>
</reference>
<accession>A0A918QZL0</accession>
<dbReference type="PROSITE" id="PS51257">
    <property type="entry name" value="PROKAR_LIPOPROTEIN"/>
    <property type="match status" value="1"/>
</dbReference>
<evidence type="ECO:0000313" key="2">
    <source>
        <dbReference type="EMBL" id="GGZ78800.1"/>
    </source>
</evidence>
<keyword evidence="1" id="KW-0732">Signal</keyword>
<organism evidence="2 3">
    <name type="scientific">Algibacter mikhailovii</name>
    <dbReference type="NCBI Taxonomy" id="425498"/>
    <lineage>
        <taxon>Bacteria</taxon>
        <taxon>Pseudomonadati</taxon>
        <taxon>Bacteroidota</taxon>
        <taxon>Flavobacteriia</taxon>
        <taxon>Flavobacteriales</taxon>
        <taxon>Flavobacteriaceae</taxon>
        <taxon>Algibacter</taxon>
    </lineage>
</organism>
<reference evidence="2" key="1">
    <citation type="journal article" date="2014" name="Int. J. Syst. Evol. Microbiol.">
        <title>Complete genome sequence of Corynebacterium casei LMG S-19264T (=DSM 44701T), isolated from a smear-ripened cheese.</title>
        <authorList>
            <consortium name="US DOE Joint Genome Institute (JGI-PGF)"/>
            <person name="Walter F."/>
            <person name="Albersmeier A."/>
            <person name="Kalinowski J."/>
            <person name="Ruckert C."/>
        </authorList>
    </citation>
    <scope>NUCLEOTIDE SEQUENCE</scope>
    <source>
        <strain evidence="2">KCTC 12710</strain>
    </source>
</reference>
<evidence type="ECO:0000313" key="3">
    <source>
        <dbReference type="Proteomes" id="UP000636004"/>
    </source>
</evidence>
<sequence>MKKIVIACTIALLFIACSDDSNSNETQTVNKALNRQSTGSSSNDLLSDDQFKSIRIELVYIEGFEPSDEAVDNFVSFLTNLCFKPDGITVEKRSLSSPEQETYTIEEIADIEREERKFYNTSDQIAVWALFMDGKSDKDEGDRVVLGTAYWNTSFVIYQNTIQRLSDSPFEPSRTKLESTVINHEFGHILGLTNLGAPMQTEHEDEENLKHCNVEDCLMFWESEVSGGSFNPLNRNKIPELDAQCLADLRANGGK</sequence>
<name>A0A918QZL0_9FLAO</name>
<dbReference type="AlphaFoldDB" id="A0A918QZL0"/>
<feature type="signal peptide" evidence="1">
    <location>
        <begin position="1"/>
        <end position="23"/>
    </location>
</feature>